<evidence type="ECO:0000256" key="1">
    <source>
        <dbReference type="SAM" id="MobiDB-lite"/>
    </source>
</evidence>
<dbReference type="Proteomes" id="UP000000768">
    <property type="component" value="Chromosome 6"/>
</dbReference>
<reference evidence="3" key="2">
    <citation type="journal article" date="2018" name="Plant J.">
        <title>The Sorghum bicolor reference genome: improved assembly, gene annotations, a transcriptome atlas, and signatures of genome organization.</title>
        <authorList>
            <person name="McCormick R.F."/>
            <person name="Truong S.K."/>
            <person name="Sreedasyam A."/>
            <person name="Jenkins J."/>
            <person name="Shu S."/>
            <person name="Sims D."/>
            <person name="Kennedy M."/>
            <person name="Amirebrahimi M."/>
            <person name="Weers B.D."/>
            <person name="McKinley B."/>
            <person name="Mattison A."/>
            <person name="Morishige D.T."/>
            <person name="Grimwood J."/>
            <person name="Schmutz J."/>
            <person name="Mullet J.E."/>
        </authorList>
    </citation>
    <scope>NUCLEOTIDE SEQUENCE [LARGE SCALE GENOMIC DNA]</scope>
    <source>
        <strain evidence="3">cv. BTx623</strain>
    </source>
</reference>
<evidence type="ECO:0000313" key="3">
    <source>
        <dbReference type="Proteomes" id="UP000000768"/>
    </source>
</evidence>
<organism evidence="2 3">
    <name type="scientific">Sorghum bicolor</name>
    <name type="common">Sorghum</name>
    <name type="synonym">Sorghum vulgare</name>
    <dbReference type="NCBI Taxonomy" id="4558"/>
    <lineage>
        <taxon>Eukaryota</taxon>
        <taxon>Viridiplantae</taxon>
        <taxon>Streptophyta</taxon>
        <taxon>Embryophyta</taxon>
        <taxon>Tracheophyta</taxon>
        <taxon>Spermatophyta</taxon>
        <taxon>Magnoliopsida</taxon>
        <taxon>Liliopsida</taxon>
        <taxon>Poales</taxon>
        <taxon>Poaceae</taxon>
        <taxon>PACMAD clade</taxon>
        <taxon>Panicoideae</taxon>
        <taxon>Andropogonodae</taxon>
        <taxon>Andropogoneae</taxon>
        <taxon>Sorghinae</taxon>
        <taxon>Sorghum</taxon>
    </lineage>
</organism>
<sequence>MLSSLVGRTSGGPWCRWWRAGSGCARAVWWCRPGSSTRSSSVGTRGSAGRSSADVLLPRDTERAGTREGSGAVKPFDGEGRTRLRSGAGFKHRLRVAADAWRVPILMGISSSSYYSLNSYWNSNKSLRRLMIFTSQRCTYPLLTKAKRH</sequence>
<evidence type="ECO:0000313" key="2">
    <source>
        <dbReference type="EMBL" id="OQU82374.1"/>
    </source>
</evidence>
<feature type="region of interest" description="Disordered" evidence="1">
    <location>
        <begin position="34"/>
        <end position="78"/>
    </location>
</feature>
<dbReference type="EMBL" id="CM000765">
    <property type="protein sequence ID" value="OQU82374.1"/>
    <property type="molecule type" value="Genomic_DNA"/>
</dbReference>
<proteinExistence type="predicted"/>
<protein>
    <submittedName>
        <fullName evidence="2">Uncharacterized protein</fullName>
    </submittedName>
</protein>
<dbReference type="InParanoid" id="A0A1Z5RF55"/>
<feature type="compositionally biased region" description="Basic and acidic residues" evidence="1">
    <location>
        <begin position="57"/>
        <end position="66"/>
    </location>
</feature>
<feature type="compositionally biased region" description="Low complexity" evidence="1">
    <location>
        <begin position="34"/>
        <end position="53"/>
    </location>
</feature>
<gene>
    <name evidence="2" type="ORF">SORBI_3006G222650</name>
</gene>
<name>A0A1Z5RF55_SORBI</name>
<keyword evidence="3" id="KW-1185">Reference proteome</keyword>
<dbReference type="Gramene" id="OQU82374">
    <property type="protein sequence ID" value="OQU82374"/>
    <property type="gene ID" value="SORBI_3006G222650"/>
</dbReference>
<accession>A0A1Z5RF55</accession>
<reference evidence="2 3" key="1">
    <citation type="journal article" date="2009" name="Nature">
        <title>The Sorghum bicolor genome and the diversification of grasses.</title>
        <authorList>
            <person name="Paterson A.H."/>
            <person name="Bowers J.E."/>
            <person name="Bruggmann R."/>
            <person name="Dubchak I."/>
            <person name="Grimwood J."/>
            <person name="Gundlach H."/>
            <person name="Haberer G."/>
            <person name="Hellsten U."/>
            <person name="Mitros T."/>
            <person name="Poliakov A."/>
            <person name="Schmutz J."/>
            <person name="Spannagl M."/>
            <person name="Tang H."/>
            <person name="Wang X."/>
            <person name="Wicker T."/>
            <person name="Bharti A.K."/>
            <person name="Chapman J."/>
            <person name="Feltus F.A."/>
            <person name="Gowik U."/>
            <person name="Grigoriev I.V."/>
            <person name="Lyons E."/>
            <person name="Maher C.A."/>
            <person name="Martis M."/>
            <person name="Narechania A."/>
            <person name="Otillar R.P."/>
            <person name="Penning B.W."/>
            <person name="Salamov A.A."/>
            <person name="Wang Y."/>
            <person name="Zhang L."/>
            <person name="Carpita N.C."/>
            <person name="Freeling M."/>
            <person name="Gingle A.R."/>
            <person name="Hash C.T."/>
            <person name="Keller B."/>
            <person name="Klein P."/>
            <person name="Kresovich S."/>
            <person name="McCann M.C."/>
            <person name="Ming R."/>
            <person name="Peterson D.G."/>
            <person name="Mehboob-ur-Rahman"/>
            <person name="Ware D."/>
            <person name="Westhoff P."/>
            <person name="Mayer K.F."/>
            <person name="Messing J."/>
            <person name="Rokhsar D.S."/>
        </authorList>
    </citation>
    <scope>NUCLEOTIDE SEQUENCE [LARGE SCALE GENOMIC DNA]</scope>
    <source>
        <strain evidence="3">cv. BTx623</strain>
    </source>
</reference>
<dbReference type="AlphaFoldDB" id="A0A1Z5RF55"/>